<comment type="function">
    <text evidence="10">Specifically methylates the N1 position of guanosine-37 in various cytoplasmic and mitochondrial tRNAs. Methylation is not dependent on the nature of the nucleoside 5' of the target nucleoside. This is the first step in the biosynthesis of wybutosine (yW), a modified base adjacent to the anticodon of tRNAs and required for accurate decoding.</text>
</comment>
<evidence type="ECO:0000313" key="13">
    <source>
        <dbReference type="Proteomes" id="UP000001568"/>
    </source>
</evidence>
<dbReference type="InterPro" id="IPR056744">
    <property type="entry name" value="TRM5/TYW2-like_N"/>
</dbReference>
<evidence type="ECO:0000256" key="9">
    <source>
        <dbReference type="ARBA" id="ARBA00047783"/>
    </source>
</evidence>
<keyword evidence="13" id="KW-1185">Reference proteome</keyword>
<dbReference type="OMA" id="VGSHSQF"/>
<dbReference type="EMBL" id="CP000585">
    <property type="protein sequence ID" value="ABO96087.1"/>
    <property type="molecule type" value="Genomic_DNA"/>
</dbReference>
<keyword evidence="7 10" id="KW-0496">Mitochondrion</keyword>
<evidence type="ECO:0000256" key="1">
    <source>
        <dbReference type="ARBA" id="ARBA00009775"/>
    </source>
</evidence>
<dbReference type="InterPro" id="IPR025792">
    <property type="entry name" value="tRNA_Gua_MeTrfase_euk"/>
</dbReference>
<evidence type="ECO:0000256" key="5">
    <source>
        <dbReference type="ARBA" id="ARBA00022691"/>
    </source>
</evidence>
<organism evidence="12 13">
    <name type="scientific">Ostreococcus lucimarinus (strain CCE9901)</name>
    <dbReference type="NCBI Taxonomy" id="436017"/>
    <lineage>
        <taxon>Eukaryota</taxon>
        <taxon>Viridiplantae</taxon>
        <taxon>Chlorophyta</taxon>
        <taxon>Mamiellophyceae</taxon>
        <taxon>Mamiellales</taxon>
        <taxon>Bathycoccaceae</taxon>
        <taxon>Ostreococcus</taxon>
    </lineage>
</organism>
<feature type="binding site" evidence="10">
    <location>
        <begin position="292"/>
        <end position="293"/>
    </location>
    <ligand>
        <name>S-adenosyl-L-methionine</name>
        <dbReference type="ChEBI" id="CHEBI:59789"/>
    </ligand>
</feature>
<comment type="subcellular location">
    <subcellularLocation>
        <location evidence="10">Mitochondrion matrix</location>
    </subcellularLocation>
    <subcellularLocation>
        <location evidence="10">Nucleus</location>
    </subcellularLocation>
    <subcellularLocation>
        <location evidence="10">Cytoplasm</location>
    </subcellularLocation>
    <text evidence="10">Predominantly in the mitochondria and in the nucleus.</text>
</comment>
<feature type="binding site" evidence="10">
    <location>
        <position position="226"/>
    </location>
    <ligand>
        <name>S-adenosyl-L-methionine</name>
        <dbReference type="ChEBI" id="CHEBI:59789"/>
    </ligand>
</feature>
<keyword evidence="2 10" id="KW-0963">Cytoplasm</keyword>
<dbReference type="EC" id="2.1.1.228" evidence="10"/>
<protein>
    <recommendedName>
        <fullName evidence="10">tRNA (guanine(37)-N1)-methyltransferase</fullName>
        <ecNumber evidence="10">2.1.1.228</ecNumber>
    </recommendedName>
    <alternativeName>
        <fullName evidence="10">M1G-methyltransferase</fullName>
    </alternativeName>
    <alternativeName>
        <fullName evidence="10">tRNA [GM37] methyltransferase</fullName>
    </alternativeName>
    <alternativeName>
        <fullName evidence="10">tRNA methyltransferase 5 homolog</fullName>
    </alternativeName>
</protein>
<keyword evidence="6 10" id="KW-0819">tRNA processing</keyword>
<dbReference type="GO" id="GO:0005634">
    <property type="term" value="C:nucleus"/>
    <property type="evidence" value="ECO:0007669"/>
    <property type="project" value="UniProtKB-SubCell"/>
</dbReference>
<dbReference type="PROSITE" id="PS51684">
    <property type="entry name" value="SAM_MT_TRM5_TYW2"/>
    <property type="match status" value="1"/>
</dbReference>
<dbReference type="GO" id="GO:0052906">
    <property type="term" value="F:tRNA (guanine(37)-N1)-methyltransferase activity"/>
    <property type="evidence" value="ECO:0007669"/>
    <property type="project" value="UniProtKB-UniRule"/>
</dbReference>
<evidence type="ECO:0000256" key="3">
    <source>
        <dbReference type="ARBA" id="ARBA00022603"/>
    </source>
</evidence>
<dbReference type="SUPFAM" id="SSF53335">
    <property type="entry name" value="S-adenosyl-L-methionine-dependent methyltransferases"/>
    <property type="match status" value="1"/>
</dbReference>
<dbReference type="OrthoDB" id="408788at2759"/>
<dbReference type="PANTHER" id="PTHR23245">
    <property type="entry name" value="TRNA METHYLTRANSFERASE"/>
    <property type="match status" value="1"/>
</dbReference>
<dbReference type="STRING" id="436017.A4RXP5"/>
<comment type="subunit">
    <text evidence="10">Monomer.</text>
</comment>
<dbReference type="Proteomes" id="UP000001568">
    <property type="component" value="Chromosome 5"/>
</dbReference>
<keyword evidence="3 10" id="KW-0489">Methyltransferase</keyword>
<dbReference type="Pfam" id="PF25133">
    <property type="entry name" value="TYW2_N_2"/>
    <property type="match status" value="1"/>
</dbReference>
<dbReference type="HOGENOM" id="CLU_022610_2_1_1"/>
<dbReference type="RefSeq" id="XP_001417794.1">
    <property type="nucleotide sequence ID" value="XM_001417757.1"/>
</dbReference>
<feature type="binding site" evidence="10">
    <location>
        <position position="316"/>
    </location>
    <ligand>
        <name>S-adenosyl-L-methionine</name>
        <dbReference type="ChEBI" id="CHEBI:59789"/>
    </ligand>
</feature>
<evidence type="ECO:0000256" key="2">
    <source>
        <dbReference type="ARBA" id="ARBA00022490"/>
    </source>
</evidence>
<evidence type="ECO:0000313" key="12">
    <source>
        <dbReference type="EMBL" id="ABO96087.1"/>
    </source>
</evidence>
<reference evidence="12 13" key="1">
    <citation type="journal article" date="2007" name="Proc. Natl. Acad. Sci. U.S.A.">
        <title>The tiny eukaryote Ostreococcus provides genomic insights into the paradox of plankton speciation.</title>
        <authorList>
            <person name="Palenik B."/>
            <person name="Grimwood J."/>
            <person name="Aerts A."/>
            <person name="Rouze P."/>
            <person name="Salamov A."/>
            <person name="Putnam N."/>
            <person name="Dupont C."/>
            <person name="Jorgensen R."/>
            <person name="Derelle E."/>
            <person name="Rombauts S."/>
            <person name="Zhou K."/>
            <person name="Otillar R."/>
            <person name="Merchant S.S."/>
            <person name="Podell S."/>
            <person name="Gaasterland T."/>
            <person name="Napoli C."/>
            <person name="Gendler K."/>
            <person name="Manuell A."/>
            <person name="Tai V."/>
            <person name="Vallon O."/>
            <person name="Piganeau G."/>
            <person name="Jancek S."/>
            <person name="Heijde M."/>
            <person name="Jabbari K."/>
            <person name="Bowler C."/>
            <person name="Lohr M."/>
            <person name="Robbens S."/>
            <person name="Werner G."/>
            <person name="Dubchak I."/>
            <person name="Pazour G.J."/>
            <person name="Ren Q."/>
            <person name="Paulsen I."/>
            <person name="Delwiche C."/>
            <person name="Schmutz J."/>
            <person name="Rokhsar D."/>
            <person name="Van de Peer Y."/>
            <person name="Moreau H."/>
            <person name="Grigoriev I.V."/>
        </authorList>
    </citation>
    <scope>NUCLEOTIDE SEQUENCE [LARGE SCALE GENOMIC DNA]</scope>
    <source>
        <strain evidence="12 13">CCE9901</strain>
    </source>
</reference>
<dbReference type="InterPro" id="IPR056743">
    <property type="entry name" value="TRM5-TYW2-like_MTfase"/>
</dbReference>
<feature type="binding site" evidence="10">
    <location>
        <begin position="264"/>
        <end position="265"/>
    </location>
    <ligand>
        <name>S-adenosyl-L-methionine</name>
        <dbReference type="ChEBI" id="CHEBI:59789"/>
    </ligand>
</feature>
<keyword evidence="4 10" id="KW-0808">Transferase</keyword>
<keyword evidence="5 10" id="KW-0949">S-adenosyl-L-methionine</keyword>
<evidence type="ECO:0000259" key="11">
    <source>
        <dbReference type="PROSITE" id="PS51684"/>
    </source>
</evidence>
<name>A4RXP5_OSTLU</name>
<comment type="similarity">
    <text evidence="1">Belongs to the class I-like SAM-binding methyltransferase superfamily. TRM5/TYW2 family.</text>
</comment>
<evidence type="ECO:0000256" key="4">
    <source>
        <dbReference type="ARBA" id="ARBA00022679"/>
    </source>
</evidence>
<evidence type="ECO:0000256" key="6">
    <source>
        <dbReference type="ARBA" id="ARBA00022694"/>
    </source>
</evidence>
<comment type="catalytic activity">
    <reaction evidence="9 10">
        <text>guanosine(37) in tRNA + S-adenosyl-L-methionine = N(1)-methylguanosine(37) in tRNA + S-adenosyl-L-homocysteine + H(+)</text>
        <dbReference type="Rhea" id="RHEA:36899"/>
        <dbReference type="Rhea" id="RHEA-COMP:10145"/>
        <dbReference type="Rhea" id="RHEA-COMP:10147"/>
        <dbReference type="ChEBI" id="CHEBI:15378"/>
        <dbReference type="ChEBI" id="CHEBI:57856"/>
        <dbReference type="ChEBI" id="CHEBI:59789"/>
        <dbReference type="ChEBI" id="CHEBI:73542"/>
        <dbReference type="ChEBI" id="CHEBI:74269"/>
        <dbReference type="EC" id="2.1.1.228"/>
    </reaction>
</comment>
<dbReference type="InterPro" id="IPR029063">
    <property type="entry name" value="SAM-dependent_MTases_sf"/>
</dbReference>
<keyword evidence="8 10" id="KW-0539">Nucleus</keyword>
<dbReference type="InterPro" id="IPR030382">
    <property type="entry name" value="MeTrfase_TRM5/TYW2"/>
</dbReference>
<comment type="similarity">
    <text evidence="10">Belongs to the TRM5 / TYW2 family.</text>
</comment>
<dbReference type="eggNOG" id="KOG2078">
    <property type="taxonomic scope" value="Eukaryota"/>
</dbReference>
<feature type="domain" description="SAM-dependent methyltransferase TRM5/TYW2-type" evidence="11">
    <location>
        <begin position="137"/>
        <end position="398"/>
    </location>
</feature>
<dbReference type="HAMAP" id="MF_03152">
    <property type="entry name" value="TRM5"/>
    <property type="match status" value="1"/>
</dbReference>
<dbReference type="AlphaFoldDB" id="A4RXP5"/>
<dbReference type="PANTHER" id="PTHR23245:SF36">
    <property type="entry name" value="TRNA (GUANINE(37)-N1)-METHYLTRANSFERASE"/>
    <property type="match status" value="1"/>
</dbReference>
<proteinExistence type="inferred from homology"/>
<dbReference type="GO" id="GO:0002939">
    <property type="term" value="P:tRNA N1-guanine methylation"/>
    <property type="evidence" value="ECO:0007669"/>
    <property type="project" value="EnsemblPlants"/>
</dbReference>
<dbReference type="GO" id="GO:0005759">
    <property type="term" value="C:mitochondrial matrix"/>
    <property type="evidence" value="ECO:0007669"/>
    <property type="project" value="UniProtKB-SubCell"/>
</dbReference>
<accession>A4RXP5</accession>
<dbReference type="FunFam" id="3.30.300.110:FF:000001">
    <property type="entry name" value="tRNA (guanine(37)-N1)-methyltransferase"/>
    <property type="match status" value="1"/>
</dbReference>
<evidence type="ECO:0000256" key="10">
    <source>
        <dbReference type="HAMAP-Rule" id="MF_03152"/>
    </source>
</evidence>
<sequence length="410" mass="45825">MVATALNGPLSPPPAVHVDREQFKTSLRVRAIRVPTRETDAVLKALRGFALDLPRVKAVTRDAEGERDGNLILLNDKVVDDDLRAVVPEERLSVVRERVGGEIEVTEYDVPLTYEYFNAAQVLRKLLPSAVEVPSSFETVGHIAHMNLRDEHESHKYLIGKVILEKNERLRTVVNKVGSIESEFRVPEWELLAGEPSLVTEVKQHGMTFKLDFGSVYWNSRLETEHKRLVDSFKANEVICDATSGVGPFSVPAAQKGIRCYASDLNPDCAKYLKINAKENRVKNLVKCYNMDARAFIKALLAAPENRATFDHLVTNLPASGIEFLDCLRGSFDRKVWEHRELPMIHCYTFKGADETDADVIKRGAGHLGAEIVDAAVSEVRDVSPNKLMVLLSFRISAEAAFCTKRQCTT</sequence>
<dbReference type="Gene3D" id="3.40.50.150">
    <property type="entry name" value="Vaccinia Virus protein VP39"/>
    <property type="match status" value="1"/>
</dbReference>
<evidence type="ECO:0000256" key="7">
    <source>
        <dbReference type="ARBA" id="ARBA00023128"/>
    </source>
</evidence>
<evidence type="ECO:0000256" key="8">
    <source>
        <dbReference type="ARBA" id="ARBA00023242"/>
    </source>
</evidence>
<dbReference type="GO" id="GO:0070901">
    <property type="term" value="P:mitochondrial tRNA methylation"/>
    <property type="evidence" value="ECO:0007669"/>
    <property type="project" value="UniProtKB-ARBA"/>
</dbReference>
<dbReference type="Pfam" id="PF02475">
    <property type="entry name" value="TRM5-TYW2_MTfase"/>
    <property type="match status" value="1"/>
</dbReference>
<dbReference type="KEGG" id="olu:OSTLU_38572"/>
<gene>
    <name evidence="12" type="ORF">OSTLU_38572</name>
</gene>
<dbReference type="GeneID" id="5002107"/>
<dbReference type="Gramene" id="ABO96087">
    <property type="protein sequence ID" value="ABO96087"/>
    <property type="gene ID" value="OSTLU_38572"/>
</dbReference>
<dbReference type="Gene3D" id="3.30.300.110">
    <property type="entry name" value="Met-10+ protein-like domains"/>
    <property type="match status" value="1"/>
</dbReference>